<evidence type="ECO:0000256" key="2">
    <source>
        <dbReference type="ARBA" id="ARBA00022729"/>
    </source>
</evidence>
<feature type="domain" description="Outer membrane protein beta-barrel" evidence="4">
    <location>
        <begin position="9"/>
        <end position="199"/>
    </location>
</feature>
<evidence type="ECO:0000313" key="7">
    <source>
        <dbReference type="Proteomes" id="UP000248631"/>
    </source>
</evidence>
<accession>A0AAD0U8F5</accession>
<evidence type="ECO:0000256" key="3">
    <source>
        <dbReference type="SAM" id="SignalP"/>
    </source>
</evidence>
<evidence type="ECO:0000313" key="8">
    <source>
        <dbReference type="Proteomes" id="UP000269199"/>
    </source>
</evidence>
<dbReference type="Pfam" id="PF13505">
    <property type="entry name" value="OMP_b-brl"/>
    <property type="match status" value="1"/>
</dbReference>
<dbReference type="EMBL" id="JUGD01000010">
    <property type="protein sequence ID" value="RAM65082.1"/>
    <property type="molecule type" value="Genomic_DNA"/>
</dbReference>
<feature type="signal peptide" evidence="3">
    <location>
        <begin position="1"/>
        <end position="21"/>
    </location>
</feature>
<dbReference type="InterPro" id="IPR027385">
    <property type="entry name" value="Beta-barrel_OMP"/>
</dbReference>
<dbReference type="NCBIfam" id="TIGR01414">
    <property type="entry name" value="autotrans_barl"/>
    <property type="match status" value="1"/>
</dbReference>
<dbReference type="EMBL" id="CP024996">
    <property type="protein sequence ID" value="AYR25303.1"/>
    <property type="molecule type" value="Genomic_DNA"/>
</dbReference>
<name>A0AAD0U8F5_9BURK</name>
<evidence type="ECO:0000313" key="5">
    <source>
        <dbReference type="EMBL" id="AYR25303.1"/>
    </source>
</evidence>
<dbReference type="AlphaFoldDB" id="A0AAD0U8F5"/>
<keyword evidence="7" id="KW-1185">Reference proteome</keyword>
<dbReference type="Proteomes" id="UP000248631">
    <property type="component" value="Unassembled WGS sequence"/>
</dbReference>
<dbReference type="RefSeq" id="WP_082803066.1">
    <property type="nucleotide sequence ID" value="NZ_CP024996.1"/>
</dbReference>
<organism evidence="5 8">
    <name type="scientific">Herbaspirillum rubrisubalbicans</name>
    <dbReference type="NCBI Taxonomy" id="80842"/>
    <lineage>
        <taxon>Bacteria</taxon>
        <taxon>Pseudomonadati</taxon>
        <taxon>Pseudomonadota</taxon>
        <taxon>Betaproteobacteria</taxon>
        <taxon>Burkholderiales</taxon>
        <taxon>Oxalobacteraceae</taxon>
        <taxon>Herbaspirillum</taxon>
    </lineage>
</organism>
<protein>
    <submittedName>
        <fullName evidence="5">Porin family protein</fullName>
    </submittedName>
</protein>
<sequence length="199" mass="21079">MKKNIAVAAMATMMAAGSVAAQTVDSGVYLGLEGGITTIDGISPPIGGFKTSETNEAATLRALVGYQFNKNFAVELAYFATDDFKQDGSNRTGSVRYNAKASVKGGDLSVIYKFTEFVPGLYLKAGVTHSSVDYKINIVNSSLSASSSESGTGYLYGLGYDFSVSQNVGIRVGYTRLEKLGGESDNKANLYSVGVKYKF</sequence>
<dbReference type="Gene3D" id="2.40.160.20">
    <property type="match status" value="1"/>
</dbReference>
<reference evidence="5 8" key="2">
    <citation type="submission" date="2017-11" db="EMBL/GenBank/DDBJ databases">
        <title>Complete genome sequence of Herbaspirillum rubrisubalbicans DSM 11543.</title>
        <authorList>
            <person name="Chen M."/>
            <person name="An Q."/>
        </authorList>
    </citation>
    <scope>NUCLEOTIDE SEQUENCE [LARGE SCALE GENOMIC DNA]</scope>
    <source>
        <strain evidence="5 8">DSM 11543</strain>
    </source>
</reference>
<dbReference type="SUPFAM" id="SSF56925">
    <property type="entry name" value="OMPA-like"/>
    <property type="match status" value="1"/>
</dbReference>
<evidence type="ECO:0000313" key="6">
    <source>
        <dbReference type="EMBL" id="RAM65082.1"/>
    </source>
</evidence>
<evidence type="ECO:0000256" key="1">
    <source>
        <dbReference type="ARBA" id="ARBA00004442"/>
    </source>
</evidence>
<dbReference type="Proteomes" id="UP000269199">
    <property type="component" value="Chromosome"/>
</dbReference>
<dbReference type="InterPro" id="IPR006315">
    <property type="entry name" value="OM_autotransptr_brl_dom"/>
</dbReference>
<dbReference type="InterPro" id="IPR011250">
    <property type="entry name" value="OMP/PagP_B-barrel"/>
</dbReference>
<comment type="subcellular location">
    <subcellularLocation>
        <location evidence="1">Cell outer membrane</location>
    </subcellularLocation>
</comment>
<reference evidence="6 7" key="1">
    <citation type="submission" date="2014-12" db="EMBL/GenBank/DDBJ databases">
        <title>Complete genome sequence of Herbaspirillum rubrisubalbicans Os38.</title>
        <authorList>
            <person name="Chen M."/>
            <person name="An Q."/>
        </authorList>
    </citation>
    <scope>NUCLEOTIDE SEQUENCE [LARGE SCALE GENOMIC DNA]</scope>
    <source>
        <strain evidence="6 7">Os38</strain>
    </source>
</reference>
<evidence type="ECO:0000259" key="4">
    <source>
        <dbReference type="Pfam" id="PF13505"/>
    </source>
</evidence>
<feature type="chain" id="PRO_5041911419" evidence="3">
    <location>
        <begin position="22"/>
        <end position="199"/>
    </location>
</feature>
<proteinExistence type="predicted"/>
<gene>
    <name evidence="6" type="ORF">RB24_08920</name>
    <name evidence="5" type="ORF">RC54_16400</name>
</gene>
<dbReference type="GO" id="GO:0009279">
    <property type="term" value="C:cell outer membrane"/>
    <property type="evidence" value="ECO:0007669"/>
    <property type="project" value="UniProtKB-SubCell"/>
</dbReference>
<keyword evidence="2 3" id="KW-0732">Signal</keyword>